<dbReference type="GeneID" id="25569911"/>
<feature type="coiled-coil region" evidence="12">
    <location>
        <begin position="365"/>
        <end position="424"/>
    </location>
</feature>
<evidence type="ECO:0000256" key="5">
    <source>
        <dbReference type="ARBA" id="ARBA00022741"/>
    </source>
</evidence>
<feature type="compositionally biased region" description="Basic and acidic residues" evidence="13">
    <location>
        <begin position="1"/>
        <end position="18"/>
    </location>
</feature>
<dbReference type="PANTHER" id="PTHR19306:SF6">
    <property type="entry name" value="STRUCTURAL MAINTENANCE OF CHROMOSOMES PROTEIN 6"/>
    <property type="match status" value="1"/>
</dbReference>
<evidence type="ECO:0000256" key="3">
    <source>
        <dbReference type="ARBA" id="ARBA00006793"/>
    </source>
</evidence>
<evidence type="ECO:0000256" key="4">
    <source>
        <dbReference type="ARBA" id="ARBA00022454"/>
    </source>
</evidence>
<keyword evidence="7" id="KW-0067">ATP-binding</keyword>
<keyword evidence="10" id="KW-0234">DNA repair</keyword>
<gene>
    <name evidence="15" type="ORF">AMSG_11996</name>
</gene>
<dbReference type="GO" id="GO:0030915">
    <property type="term" value="C:Smc5-Smc6 complex"/>
    <property type="evidence" value="ECO:0007669"/>
    <property type="project" value="TreeGrafter"/>
</dbReference>
<feature type="coiled-coil region" evidence="12">
    <location>
        <begin position="671"/>
        <end position="940"/>
    </location>
</feature>
<evidence type="ECO:0000256" key="11">
    <source>
        <dbReference type="ARBA" id="ARBA00023242"/>
    </source>
</evidence>
<feature type="domain" description="RecF/RecN/SMC N-terminal" evidence="14">
    <location>
        <begin position="45"/>
        <end position="1039"/>
    </location>
</feature>
<proteinExistence type="inferred from homology"/>
<keyword evidence="4" id="KW-0158">Chromosome</keyword>
<dbReference type="Gene3D" id="3.40.50.300">
    <property type="entry name" value="P-loop containing nucleotide triphosphate hydrolases"/>
    <property type="match status" value="2"/>
</dbReference>
<evidence type="ECO:0000256" key="8">
    <source>
        <dbReference type="ARBA" id="ARBA00023054"/>
    </source>
</evidence>
<feature type="region of interest" description="Disordered" evidence="13">
    <location>
        <begin position="1"/>
        <end position="33"/>
    </location>
</feature>
<organism evidence="15 16">
    <name type="scientific">Thecamonas trahens ATCC 50062</name>
    <dbReference type="NCBI Taxonomy" id="461836"/>
    <lineage>
        <taxon>Eukaryota</taxon>
        <taxon>Apusozoa</taxon>
        <taxon>Apusomonadida</taxon>
        <taxon>Apusomonadidae</taxon>
        <taxon>Thecamonas</taxon>
    </lineage>
</organism>
<dbReference type="GO" id="GO:0003697">
    <property type="term" value="F:single-stranded DNA binding"/>
    <property type="evidence" value="ECO:0007669"/>
    <property type="project" value="TreeGrafter"/>
</dbReference>
<dbReference type="SUPFAM" id="SSF82185">
    <property type="entry name" value="Histone H3 K4-specific methyltransferase SET7/9 N-terminal domain"/>
    <property type="match status" value="1"/>
</dbReference>
<evidence type="ECO:0000256" key="13">
    <source>
        <dbReference type="SAM" id="MobiDB-lite"/>
    </source>
</evidence>
<dbReference type="STRING" id="461836.A0A0L0DF00"/>
<evidence type="ECO:0000256" key="6">
    <source>
        <dbReference type="ARBA" id="ARBA00022763"/>
    </source>
</evidence>
<dbReference type="Pfam" id="PF02463">
    <property type="entry name" value="SMC_N"/>
    <property type="match status" value="1"/>
</dbReference>
<keyword evidence="5" id="KW-0547">Nucleotide-binding</keyword>
<comment type="subcellular location">
    <subcellularLocation>
        <location evidence="2">Chromosome</location>
    </subcellularLocation>
    <subcellularLocation>
        <location evidence="1">Nucleus</location>
    </subcellularLocation>
</comment>
<dbReference type="OrthoDB" id="10072614at2759"/>
<evidence type="ECO:0000313" key="16">
    <source>
        <dbReference type="Proteomes" id="UP000054408"/>
    </source>
</evidence>
<keyword evidence="6" id="KW-0227">DNA damage</keyword>
<dbReference type="GO" id="GO:0003684">
    <property type="term" value="F:damaged DNA binding"/>
    <property type="evidence" value="ECO:0007669"/>
    <property type="project" value="TreeGrafter"/>
</dbReference>
<dbReference type="OMA" id="MCHDHFY"/>
<accession>A0A0L0DF00</accession>
<dbReference type="GO" id="GO:0035861">
    <property type="term" value="C:site of double-strand break"/>
    <property type="evidence" value="ECO:0007669"/>
    <property type="project" value="TreeGrafter"/>
</dbReference>
<name>A0A0L0DF00_THETB</name>
<evidence type="ECO:0000256" key="9">
    <source>
        <dbReference type="ARBA" id="ARBA00023172"/>
    </source>
</evidence>
<dbReference type="eggNOG" id="KOG0250">
    <property type="taxonomic scope" value="Eukaryota"/>
</dbReference>
<keyword evidence="16" id="KW-1185">Reference proteome</keyword>
<evidence type="ECO:0000256" key="10">
    <source>
        <dbReference type="ARBA" id="ARBA00023204"/>
    </source>
</evidence>
<dbReference type="SUPFAM" id="SSF52540">
    <property type="entry name" value="P-loop containing nucleoside triphosphate hydrolases"/>
    <property type="match status" value="1"/>
</dbReference>
<dbReference type="GO" id="GO:0005524">
    <property type="term" value="F:ATP binding"/>
    <property type="evidence" value="ECO:0007669"/>
    <property type="project" value="UniProtKB-KW"/>
</dbReference>
<comment type="similarity">
    <text evidence="3">Belongs to the SMC family. SMC6 subfamily.</text>
</comment>
<dbReference type="InterPro" id="IPR027417">
    <property type="entry name" value="P-loop_NTPase"/>
</dbReference>
<evidence type="ECO:0000313" key="15">
    <source>
        <dbReference type="EMBL" id="KNC50716.1"/>
    </source>
</evidence>
<dbReference type="InterPro" id="IPR003395">
    <property type="entry name" value="RecF/RecN/SMC_N"/>
</dbReference>
<dbReference type="Proteomes" id="UP000054408">
    <property type="component" value="Unassembled WGS sequence"/>
</dbReference>
<dbReference type="GO" id="GO:0005634">
    <property type="term" value="C:nucleus"/>
    <property type="evidence" value="ECO:0007669"/>
    <property type="project" value="UniProtKB-SubCell"/>
</dbReference>
<keyword evidence="11" id="KW-0539">Nucleus</keyword>
<dbReference type="GO" id="GO:0000724">
    <property type="term" value="P:double-strand break repair via homologous recombination"/>
    <property type="evidence" value="ECO:0007669"/>
    <property type="project" value="TreeGrafter"/>
</dbReference>
<evidence type="ECO:0000256" key="12">
    <source>
        <dbReference type="SAM" id="Coils"/>
    </source>
</evidence>
<keyword evidence="8 12" id="KW-0175">Coiled coil</keyword>
<evidence type="ECO:0000259" key="14">
    <source>
        <dbReference type="Pfam" id="PF02463"/>
    </source>
</evidence>
<sequence length="1311" mass="142953">MKRLDEEAKAEVMRELQHDATAPCDEDDDPEAAEYPIDGPRAGVIQHVSFFNFMSFEKLEVELGPRVNFIAGRNGSGKSTIVAAIMVGLGASARRTRRADSLAELVGDHGEAAIVRVRMNNRGPSAYRFSAYGSSVTVERILRKATGTSSYRLLSAENKVVSTGADELRAMLDAFNIQVQNPYCVLDQTTSVEFMASKQSSDLFKLFVIGTRLGAMEEQVAAALEELDDADKALSHKAGIELPRMEEQYAEAKAKAAATSDIEVTRAELKKAKLHYAWACVRDEEVALAEARAKHDKFLGYKPRIEAKVASKVKAEKTAVANEKSAIDELNRLTAASNETSAAIANIRAEKQSAQRDENLAQLTLKQSQETLKGTTSNIEKTRSEIAELQAAICDEAGSLEAYREQQAASMVGLSAKIEEAEHEFLTAAQEFDEILGARREAETAMQAAKSREIGSKNEMGKITREIDQLERTRGNRIARFVPRKANVVKLLEAIDAAAAAGKFYAKPLGPIGGLISLRDHKWALAVEVCIRNFLPAFVVATVNDEKLLRKLCLQCGYTSSPPTIRTSFTSQLYDVSARSPSPGLTTMLEVIQAPVVVVNALIDVCRIERMVLGEHSECKQLMHRGPAHARTNVMAAWTPDGSQYLNKNGLRIRYASRLRQTLLGSDAASREALRTRYEEAKVERAEAAAELRSLGTQLSEIKRGQDAAARRKQTLHNKVEELKNRLNSLATQDLSTIDPTKLPSLEKYVARQQDIAAKAEAAIATAQREIERAGAKCAEAEAKMERLKVKVEAIRADKTAQEDKVTRASEAQVMAHRDVTKYEQKLAALGEKMVEAAADVEAAEKKVASATAIAETRGERVEVTERCDDIERLIAQLRDRFQDQEAQHGDVRALWNRARQLKSRCDEARTHIGQLRAEMKGMRLNVGRLKERMKDARLQAKRRLERMFVRLLGVSGNIGQADVDYNKRELTLRVAVKNDRSAIPRPVRDLSGGERSTTMVAYLLSLWDAIGGPFGVMDEADVFMDVANRSVSMDLMVNMTRKQAGMQTVFLVPDASNVPTGEGNDDVTMFLTAPGLRTTTVWEGELDPERKTMEGIGVFTADAARYDGRYEGSIRSGRGKLELGDGTVMEGEFGGKRGLLHGSDGVFVSAWGSVAEAGFANGSMNGPARLALAQRGMDAAHVAYEGHMVNSLPGRADGGDGPAGMLLAADGVEYSVTRAATNGSAWSAAMHTPVITFDVGCETAFGVPGCLVSVDSARCANDQCAALREACTALMWLAGELDLANGRVLALMEPYPWAALFAETSGSGEL</sequence>
<dbReference type="EMBL" id="GL349462">
    <property type="protein sequence ID" value="KNC50716.1"/>
    <property type="molecule type" value="Genomic_DNA"/>
</dbReference>
<keyword evidence="9" id="KW-0233">DNA recombination</keyword>
<evidence type="ECO:0000256" key="2">
    <source>
        <dbReference type="ARBA" id="ARBA00004286"/>
    </source>
</evidence>
<evidence type="ECO:0000256" key="7">
    <source>
        <dbReference type="ARBA" id="ARBA00022840"/>
    </source>
</evidence>
<evidence type="ECO:0000256" key="1">
    <source>
        <dbReference type="ARBA" id="ARBA00004123"/>
    </source>
</evidence>
<dbReference type="RefSeq" id="XP_013756817.1">
    <property type="nucleotide sequence ID" value="XM_013901363.1"/>
</dbReference>
<dbReference type="PANTHER" id="PTHR19306">
    <property type="entry name" value="STRUCTURAL MAINTENANCE OF CHROMOSOMES 5,6 SMC5, SMC6"/>
    <property type="match status" value="1"/>
</dbReference>
<reference evidence="15 16" key="1">
    <citation type="submission" date="2010-05" db="EMBL/GenBank/DDBJ databases">
        <title>The Genome Sequence of Thecamonas trahens ATCC 50062.</title>
        <authorList>
            <consortium name="The Broad Institute Genome Sequencing Platform"/>
            <person name="Russ C."/>
            <person name="Cuomo C."/>
            <person name="Shea T."/>
            <person name="Young S.K."/>
            <person name="Zeng Q."/>
            <person name="Koehrsen M."/>
            <person name="Haas B."/>
            <person name="Borodovsky M."/>
            <person name="Guigo R."/>
            <person name="Alvarado L."/>
            <person name="Berlin A."/>
            <person name="Bochicchio J."/>
            <person name="Borenstein D."/>
            <person name="Chapman S."/>
            <person name="Chen Z."/>
            <person name="Freedman E."/>
            <person name="Gellesch M."/>
            <person name="Goldberg J."/>
            <person name="Griggs A."/>
            <person name="Gujja S."/>
            <person name="Heilman E."/>
            <person name="Heiman D."/>
            <person name="Hepburn T."/>
            <person name="Howarth C."/>
            <person name="Jen D."/>
            <person name="Larson L."/>
            <person name="Mehta T."/>
            <person name="Park D."/>
            <person name="Pearson M."/>
            <person name="Roberts A."/>
            <person name="Saif S."/>
            <person name="Shenoy N."/>
            <person name="Sisk P."/>
            <person name="Stolte C."/>
            <person name="Sykes S."/>
            <person name="Thomson T."/>
            <person name="Walk T."/>
            <person name="White J."/>
            <person name="Yandava C."/>
            <person name="Burger G."/>
            <person name="Gray M.W."/>
            <person name="Holland P.W.H."/>
            <person name="King N."/>
            <person name="Lang F.B.F."/>
            <person name="Roger A.J."/>
            <person name="Ruiz-Trillo I."/>
            <person name="Lander E."/>
            <person name="Nusbaum C."/>
        </authorList>
    </citation>
    <scope>NUCLEOTIDE SEQUENCE [LARGE SCALE GENOMIC DNA]</scope>
    <source>
        <strain evidence="15 16">ATCC 50062</strain>
    </source>
</reference>
<protein>
    <recommendedName>
        <fullName evidence="14">RecF/RecN/SMC N-terminal domain-containing protein</fullName>
    </recommendedName>
</protein>